<dbReference type="Proteomes" id="UP000003438">
    <property type="component" value="Unassembled WGS sequence"/>
</dbReference>
<reference evidence="1" key="1">
    <citation type="submission" date="2009-12" db="EMBL/GenBank/DDBJ databases">
        <authorList>
            <person name="Weinstock G."/>
            <person name="Sodergren E."/>
            <person name="Clifton S."/>
            <person name="Fulton L."/>
            <person name="Fulton B."/>
            <person name="Courtney L."/>
            <person name="Fronick C."/>
            <person name="Harrison M."/>
            <person name="Strong C."/>
            <person name="Farmer C."/>
            <person name="Delahaunty K."/>
            <person name="Markovic C."/>
            <person name="Hall O."/>
            <person name="Minx P."/>
            <person name="Tomlinson C."/>
            <person name="Mitreva M."/>
            <person name="Nelson J."/>
            <person name="Hou S."/>
            <person name="Wollam A."/>
            <person name="Pepin K.H."/>
            <person name="Johnson M."/>
            <person name="Bhonagiri V."/>
            <person name="Nash W.E."/>
            <person name="Warren W."/>
            <person name="Chinwalla A."/>
            <person name="Mardis E.R."/>
            <person name="Wilson R.K."/>
        </authorList>
    </citation>
    <scope>NUCLEOTIDE SEQUENCE [LARGE SCALE GENOMIC DNA]</scope>
    <source>
        <strain evidence="1">DSM 15176</strain>
    </source>
</reference>
<accession>D1PRB9</accession>
<protein>
    <submittedName>
        <fullName evidence="1">Uncharacterized protein</fullName>
    </submittedName>
</protein>
<name>D1PRB9_9FIRM</name>
<dbReference type="HOGENOM" id="CLU_3277628_0_0_9"/>
<dbReference type="AlphaFoldDB" id="D1PRB9"/>
<evidence type="ECO:0000313" key="1">
    <source>
        <dbReference type="EMBL" id="EFB74762.1"/>
    </source>
</evidence>
<comment type="caution">
    <text evidence="1">The sequence shown here is derived from an EMBL/GenBank/DDBJ whole genome shotgun (WGS) entry which is preliminary data.</text>
</comment>
<dbReference type="EMBL" id="ACBY02000057">
    <property type="protein sequence ID" value="EFB74762.1"/>
    <property type="molecule type" value="Genomic_DNA"/>
</dbReference>
<dbReference type="STRING" id="411471.SUBVAR_06948"/>
<organism evidence="1 2">
    <name type="scientific">Subdoligranulum variabile DSM 15176</name>
    <dbReference type="NCBI Taxonomy" id="411471"/>
    <lineage>
        <taxon>Bacteria</taxon>
        <taxon>Bacillati</taxon>
        <taxon>Bacillota</taxon>
        <taxon>Clostridia</taxon>
        <taxon>Eubacteriales</taxon>
        <taxon>Oscillospiraceae</taxon>
        <taxon>Subdoligranulum</taxon>
    </lineage>
</organism>
<keyword evidence="2" id="KW-1185">Reference proteome</keyword>
<sequence>MFVWSFFALLPLHGQAAECSAPAVSRGKCLEFLCLLSLQRK</sequence>
<proteinExistence type="predicted"/>
<evidence type="ECO:0000313" key="2">
    <source>
        <dbReference type="Proteomes" id="UP000003438"/>
    </source>
</evidence>
<gene>
    <name evidence="1" type="ORF">SUBVAR_06948</name>
</gene>